<evidence type="ECO:0000313" key="6">
    <source>
        <dbReference type="Proteomes" id="UP000567293"/>
    </source>
</evidence>
<dbReference type="CDD" id="cd03401">
    <property type="entry name" value="SPFH_prohibitin"/>
    <property type="match status" value="1"/>
</dbReference>
<evidence type="ECO:0000256" key="1">
    <source>
        <dbReference type="ARBA" id="ARBA00004167"/>
    </source>
</evidence>
<dbReference type="PRINTS" id="PR00679">
    <property type="entry name" value="PROHIBITIN"/>
</dbReference>
<keyword evidence="6" id="KW-1185">Reference proteome</keyword>
<name>A0A7V8SVS8_9BACT</name>
<dbReference type="InterPro" id="IPR000163">
    <property type="entry name" value="Prohibitin"/>
</dbReference>
<keyword evidence="2 3" id="KW-0472">Membrane</keyword>
<dbReference type="InterPro" id="IPR036013">
    <property type="entry name" value="Band_7/SPFH_dom_sf"/>
</dbReference>
<proteinExistence type="predicted"/>
<dbReference type="SMART" id="SM00244">
    <property type="entry name" value="PHB"/>
    <property type="match status" value="1"/>
</dbReference>
<evidence type="ECO:0000256" key="2">
    <source>
        <dbReference type="ARBA" id="ARBA00023136"/>
    </source>
</evidence>
<keyword evidence="3" id="KW-0812">Transmembrane</keyword>
<feature type="transmembrane region" description="Helical" evidence="3">
    <location>
        <begin position="26"/>
        <end position="46"/>
    </location>
</feature>
<dbReference type="GO" id="GO:0016020">
    <property type="term" value="C:membrane"/>
    <property type="evidence" value="ECO:0007669"/>
    <property type="project" value="UniProtKB-SubCell"/>
</dbReference>
<keyword evidence="3" id="KW-1133">Transmembrane helix</keyword>
<dbReference type="Pfam" id="PF01145">
    <property type="entry name" value="Band_7"/>
    <property type="match status" value="1"/>
</dbReference>
<dbReference type="PANTHER" id="PTHR23222:SF1">
    <property type="entry name" value="PROHIBITIN-2"/>
    <property type="match status" value="1"/>
</dbReference>
<sequence>MPDPPRFELGRGLSGMPNLGGFGKRILQLAVLLLGMLFLMAGATSIPTGNVGVLTLFGKVTGETLPEGIHLINPLKSVEKLSIQTQSVKESASVPSNEGLILALDTSLLFHLNKDMAAEVYQSIGENYADKIIEPTLRAAIRASTSAHTANALYTNARELVQQQIQDELTKQLTPRGVVVENVLLRDVQLPAMLKSSIEAKQQAEQDALRMNFILQKEKQEAERKRIEAQGIADFQKIVATGISPQLLEWKGIEATEKL</sequence>
<evidence type="ECO:0000259" key="4">
    <source>
        <dbReference type="SMART" id="SM00244"/>
    </source>
</evidence>
<feature type="non-terminal residue" evidence="5">
    <location>
        <position position="259"/>
    </location>
</feature>
<dbReference type="Gene3D" id="3.30.479.30">
    <property type="entry name" value="Band 7 domain"/>
    <property type="match status" value="1"/>
</dbReference>
<organism evidence="5 6">
    <name type="scientific">Candidatus Acidiferrum panamense</name>
    <dbReference type="NCBI Taxonomy" id="2741543"/>
    <lineage>
        <taxon>Bacteria</taxon>
        <taxon>Pseudomonadati</taxon>
        <taxon>Acidobacteriota</taxon>
        <taxon>Terriglobia</taxon>
        <taxon>Candidatus Acidiferrales</taxon>
        <taxon>Candidatus Acidiferrum</taxon>
    </lineage>
</organism>
<dbReference type="AlphaFoldDB" id="A0A7V8SVS8"/>
<evidence type="ECO:0000256" key="3">
    <source>
        <dbReference type="SAM" id="Phobius"/>
    </source>
</evidence>
<dbReference type="PANTHER" id="PTHR23222">
    <property type="entry name" value="PROHIBITIN"/>
    <property type="match status" value="1"/>
</dbReference>
<dbReference type="Proteomes" id="UP000567293">
    <property type="component" value="Unassembled WGS sequence"/>
</dbReference>
<dbReference type="EMBL" id="JACDQQ010000423">
    <property type="protein sequence ID" value="MBA0084208.1"/>
    <property type="molecule type" value="Genomic_DNA"/>
</dbReference>
<accession>A0A7V8SVS8</accession>
<comment type="subcellular location">
    <subcellularLocation>
        <location evidence="1">Membrane</location>
        <topology evidence="1">Single-pass membrane protein</topology>
    </subcellularLocation>
</comment>
<gene>
    <name evidence="5" type="ORF">HRJ53_04365</name>
</gene>
<dbReference type="SUPFAM" id="SSF117892">
    <property type="entry name" value="Band 7/SPFH domain"/>
    <property type="match status" value="1"/>
</dbReference>
<dbReference type="InterPro" id="IPR001107">
    <property type="entry name" value="Band_7"/>
</dbReference>
<reference evidence="5" key="1">
    <citation type="submission" date="2020-06" db="EMBL/GenBank/DDBJ databases">
        <title>Legume-microbial interactions unlock mineral nutrients during tropical forest succession.</title>
        <authorList>
            <person name="Epihov D.Z."/>
        </authorList>
    </citation>
    <scope>NUCLEOTIDE SEQUENCE [LARGE SCALE GENOMIC DNA]</scope>
    <source>
        <strain evidence="5">Pan2503</strain>
    </source>
</reference>
<protein>
    <submittedName>
        <fullName evidence="5">Prohibitin family protein</fullName>
    </submittedName>
</protein>
<comment type="caution">
    <text evidence="5">The sequence shown here is derived from an EMBL/GenBank/DDBJ whole genome shotgun (WGS) entry which is preliminary data.</text>
</comment>
<feature type="domain" description="Band 7" evidence="4">
    <location>
        <begin position="41"/>
        <end position="202"/>
    </location>
</feature>
<dbReference type="GO" id="GO:0007005">
    <property type="term" value="P:mitochondrion organization"/>
    <property type="evidence" value="ECO:0007669"/>
    <property type="project" value="TreeGrafter"/>
</dbReference>
<evidence type="ECO:0000313" key="5">
    <source>
        <dbReference type="EMBL" id="MBA0084208.1"/>
    </source>
</evidence>